<dbReference type="PANTHER" id="PTHR42881:SF2">
    <property type="entry name" value="PROLYL ENDOPEPTIDASE"/>
    <property type="match status" value="1"/>
</dbReference>
<evidence type="ECO:0000256" key="6">
    <source>
        <dbReference type="RuleBase" id="RU368024"/>
    </source>
</evidence>
<dbReference type="EC" id="3.4.21.-" evidence="6"/>
<dbReference type="InterPro" id="IPR001375">
    <property type="entry name" value="Peptidase_S9_cat"/>
</dbReference>
<keyword evidence="5 6" id="KW-0720">Serine protease</keyword>
<evidence type="ECO:0000256" key="5">
    <source>
        <dbReference type="ARBA" id="ARBA00022825"/>
    </source>
</evidence>
<dbReference type="FunFam" id="2.130.10.120:FF:000001">
    <property type="entry name" value="Prolyl endopeptidase"/>
    <property type="match status" value="1"/>
</dbReference>
<dbReference type="PANTHER" id="PTHR42881">
    <property type="entry name" value="PROLYL ENDOPEPTIDASE"/>
    <property type="match status" value="1"/>
</dbReference>
<organism evidence="9 10">
    <name type="scientific">Anaeramoeba flamelloides</name>
    <dbReference type="NCBI Taxonomy" id="1746091"/>
    <lineage>
        <taxon>Eukaryota</taxon>
        <taxon>Metamonada</taxon>
        <taxon>Anaeramoebidae</taxon>
        <taxon>Anaeramoeba</taxon>
    </lineage>
</organism>
<feature type="domain" description="Peptidase S9A N-terminal" evidence="8">
    <location>
        <begin position="4"/>
        <end position="420"/>
    </location>
</feature>
<evidence type="ECO:0000259" key="8">
    <source>
        <dbReference type="Pfam" id="PF02897"/>
    </source>
</evidence>
<evidence type="ECO:0000313" key="10">
    <source>
        <dbReference type="Proteomes" id="UP001146793"/>
    </source>
</evidence>
<sequence length="700" mass="81178">MEYPKIPKDDFVRNYHGTEIPDGFENFLKQDNSDRNKWVNKQNELTQSIVGKSPELQKKILKTLKNGQNFVRYSSPRKIKDRYYFYKNTGLQDQSVYYYQTSLEENSQEIEFLNINKWKKQGEATPSIGCSGWSENGEYFAFGVSESGSDWEKVHILKKDGTMLEETINYVKFSSISWKGDEGFFYSKYPPKNEKDKQGTVEKLKFHSLYYHKIGKLSEKDVYVYGSKTKEDDMFFSDVSDDQKYLIISVCFGCDPANKIYISDLENLVIDEKTGMYHVEKVIDNLDYEYEYITNYGTKFIFKTNNNAEMGKVIEIDISKSEEQNWVEVVPQKKDVLTNVSIVNENYLILCYLHNVVNQLFLYNIQDQTSKELALPDLGSVYWRSSKKNNEFFLYFTSFLHPSTILRYDFETTELKEFKKSTVENFEPELFQTKQIFYHSKDGTKIPMFIISLNNEKEIENAPCMLYGYGGFNISIQPTFSIDKLIWVKYIGGIYCVANIRGGGEYGEAWHKLAKFEKKQNVFDDFIAASEYLIRENYTSTKKLTISGASNGGLLTMACCNQRPDLFGCVISKVGVLNMLEYHNYSIGIHWTSEYGCSKNKKDFDYLIKYSPVHNVDKNKVYPNVLITTGLYDDRVTPYPNAFKMISVLQDLLPNNPNPLNIRITMNGGHGGRTPLSLRLEESADIFTYIIQTLNLETFF</sequence>
<comment type="similarity">
    <text evidence="2 6">Belongs to the peptidase S9A family.</text>
</comment>
<dbReference type="GO" id="GO:0006508">
    <property type="term" value="P:proteolysis"/>
    <property type="evidence" value="ECO:0007669"/>
    <property type="project" value="UniProtKB-KW"/>
</dbReference>
<dbReference type="PRINTS" id="PR00862">
    <property type="entry name" value="PROLIGOPTASE"/>
</dbReference>
<proteinExistence type="inferred from homology"/>
<feature type="domain" description="Peptidase S9 prolyl oligopeptidase catalytic" evidence="7">
    <location>
        <begin position="480"/>
        <end position="695"/>
    </location>
</feature>
<dbReference type="GO" id="GO:0070012">
    <property type="term" value="F:oligopeptidase activity"/>
    <property type="evidence" value="ECO:0007669"/>
    <property type="project" value="TreeGrafter"/>
</dbReference>
<evidence type="ECO:0000256" key="1">
    <source>
        <dbReference type="ARBA" id="ARBA00001070"/>
    </source>
</evidence>
<dbReference type="Gene3D" id="3.40.50.1820">
    <property type="entry name" value="alpha/beta hydrolase"/>
    <property type="match status" value="1"/>
</dbReference>
<dbReference type="Proteomes" id="UP001146793">
    <property type="component" value="Unassembled WGS sequence"/>
</dbReference>
<dbReference type="InterPro" id="IPR002470">
    <property type="entry name" value="Peptidase_S9A"/>
</dbReference>
<dbReference type="InterPro" id="IPR051167">
    <property type="entry name" value="Prolyl_oligopep/macrocyclase"/>
</dbReference>
<protein>
    <recommendedName>
        <fullName evidence="6">Prolyl endopeptidase</fullName>
        <ecNumber evidence="6">3.4.21.-</ecNumber>
    </recommendedName>
</protein>
<dbReference type="InterPro" id="IPR029058">
    <property type="entry name" value="AB_hydrolase_fold"/>
</dbReference>
<keyword evidence="3 6" id="KW-0645">Protease</keyword>
<dbReference type="GO" id="GO:0005829">
    <property type="term" value="C:cytosol"/>
    <property type="evidence" value="ECO:0007669"/>
    <property type="project" value="TreeGrafter"/>
</dbReference>
<dbReference type="Pfam" id="PF00326">
    <property type="entry name" value="Peptidase_S9"/>
    <property type="match status" value="1"/>
</dbReference>
<evidence type="ECO:0000256" key="2">
    <source>
        <dbReference type="ARBA" id="ARBA00005228"/>
    </source>
</evidence>
<dbReference type="InterPro" id="IPR023302">
    <property type="entry name" value="Pept_S9A_N"/>
</dbReference>
<dbReference type="SUPFAM" id="SSF50993">
    <property type="entry name" value="Peptidase/esterase 'gauge' domain"/>
    <property type="match status" value="1"/>
</dbReference>
<evidence type="ECO:0000256" key="4">
    <source>
        <dbReference type="ARBA" id="ARBA00022801"/>
    </source>
</evidence>
<dbReference type="EMBL" id="JANTQA010000042">
    <property type="protein sequence ID" value="KAJ3434543.1"/>
    <property type="molecule type" value="Genomic_DNA"/>
</dbReference>
<comment type="catalytic activity">
    <reaction evidence="1">
        <text>Hydrolysis of Pro-|-Xaa &gt;&gt; Ala-|-Xaa in oligopeptides.</text>
        <dbReference type="EC" id="3.4.21.26"/>
    </reaction>
</comment>
<evidence type="ECO:0000313" key="9">
    <source>
        <dbReference type="EMBL" id="KAJ3434543.1"/>
    </source>
</evidence>
<dbReference type="Gene3D" id="2.130.10.120">
    <property type="entry name" value="Prolyl oligopeptidase, N-terminal domain"/>
    <property type="match status" value="1"/>
</dbReference>
<reference evidence="9" key="1">
    <citation type="submission" date="2022-08" db="EMBL/GenBank/DDBJ databases">
        <title>Novel sulphate-reducing endosymbionts in the free-living metamonad Anaeramoeba.</title>
        <authorList>
            <person name="Jerlstrom-Hultqvist J."/>
            <person name="Cepicka I."/>
            <person name="Gallot-Lavallee L."/>
            <person name="Salas-Leiva D."/>
            <person name="Curtis B.A."/>
            <person name="Zahonova K."/>
            <person name="Pipaliya S."/>
            <person name="Dacks J."/>
            <person name="Roger A.J."/>
        </authorList>
    </citation>
    <scope>NUCLEOTIDE SEQUENCE</scope>
    <source>
        <strain evidence="9">Busselton2</strain>
    </source>
</reference>
<accession>A0AAV7YXJ8</accession>
<dbReference type="PROSITE" id="PS00708">
    <property type="entry name" value="PRO_ENDOPEP_SER"/>
    <property type="match status" value="1"/>
</dbReference>
<dbReference type="Pfam" id="PF02897">
    <property type="entry name" value="Peptidase_S9_N"/>
    <property type="match status" value="1"/>
</dbReference>
<evidence type="ECO:0000259" key="7">
    <source>
        <dbReference type="Pfam" id="PF00326"/>
    </source>
</evidence>
<gene>
    <name evidence="9" type="ORF">M0812_01660</name>
</gene>
<dbReference type="GO" id="GO:0004252">
    <property type="term" value="F:serine-type endopeptidase activity"/>
    <property type="evidence" value="ECO:0007669"/>
    <property type="project" value="UniProtKB-UniRule"/>
</dbReference>
<keyword evidence="4 6" id="KW-0378">Hydrolase</keyword>
<comment type="caution">
    <text evidence="9">The sequence shown here is derived from an EMBL/GenBank/DDBJ whole genome shotgun (WGS) entry which is preliminary data.</text>
</comment>
<dbReference type="InterPro" id="IPR002471">
    <property type="entry name" value="Pept_S9_AS"/>
</dbReference>
<dbReference type="SUPFAM" id="SSF53474">
    <property type="entry name" value="alpha/beta-Hydrolases"/>
    <property type="match status" value="1"/>
</dbReference>
<dbReference type="AlphaFoldDB" id="A0AAV7YXJ8"/>
<dbReference type="FunFam" id="3.40.50.1820:FF:000005">
    <property type="entry name" value="Prolyl endopeptidase"/>
    <property type="match status" value="1"/>
</dbReference>
<evidence type="ECO:0000256" key="3">
    <source>
        <dbReference type="ARBA" id="ARBA00022670"/>
    </source>
</evidence>
<name>A0AAV7YXJ8_9EUKA</name>